<feature type="active site" description="Proton acceptor; specific for D-alanine" evidence="5">
    <location>
        <position position="496"/>
    </location>
</feature>
<dbReference type="Gene3D" id="3.90.190.20">
    <property type="entry name" value="Mur ligase, C-terminal domain"/>
    <property type="match status" value="1"/>
</dbReference>
<dbReference type="InterPro" id="IPR011079">
    <property type="entry name" value="Ala_racemase_C"/>
</dbReference>
<dbReference type="InterPro" id="IPR001608">
    <property type="entry name" value="Ala_racemase_N"/>
</dbReference>
<dbReference type="InterPro" id="IPR000821">
    <property type="entry name" value="Ala_racemase"/>
</dbReference>
<protein>
    <recommendedName>
        <fullName evidence="5">Alanine racemase</fullName>
        <ecNumber evidence="5">5.1.1.1</ecNumber>
    </recommendedName>
</protein>
<dbReference type="STRING" id="28115.HQ47_03255"/>
<reference evidence="9 10" key="1">
    <citation type="submission" date="2014-09" db="EMBL/GenBank/DDBJ databases">
        <title>Draft Genome Sequence of Porphyromonas macacae COT-192_OH2859.</title>
        <authorList>
            <person name="Wallis C."/>
            <person name="Deusch O."/>
            <person name="O'Flynn C."/>
            <person name="Davis I."/>
            <person name="Horsfall A."/>
            <person name="Kirkwood N."/>
            <person name="Harris S."/>
            <person name="Eisen J.A."/>
            <person name="Coil D.A."/>
            <person name="Darling A.E."/>
            <person name="Jospin G."/>
            <person name="Alexiev A."/>
        </authorList>
    </citation>
    <scope>NUCLEOTIDE SEQUENCE [LARGE SCALE GENOMIC DNA]</scope>
    <source>
        <strain evidence="10">COT-192 OH2859</strain>
    </source>
</reference>
<evidence type="ECO:0000313" key="9">
    <source>
        <dbReference type="EMBL" id="KGN74944.1"/>
    </source>
</evidence>
<dbReference type="eggNOG" id="COG0770">
    <property type="taxonomic scope" value="Bacteria"/>
</dbReference>
<dbReference type="Pfam" id="PF08245">
    <property type="entry name" value="Mur_ligase_M"/>
    <property type="match status" value="1"/>
</dbReference>
<organism evidence="9 10">
    <name type="scientific">Porphyromonas macacae</name>
    <dbReference type="NCBI Taxonomy" id="28115"/>
    <lineage>
        <taxon>Bacteria</taxon>
        <taxon>Pseudomonadati</taxon>
        <taxon>Bacteroidota</taxon>
        <taxon>Bacteroidia</taxon>
        <taxon>Bacteroidales</taxon>
        <taxon>Porphyromonadaceae</taxon>
        <taxon>Porphyromonas</taxon>
    </lineage>
</organism>
<dbReference type="SUPFAM" id="SSF51419">
    <property type="entry name" value="PLP-binding barrel"/>
    <property type="match status" value="1"/>
</dbReference>
<dbReference type="InterPro" id="IPR035911">
    <property type="entry name" value="MurE/MurF_N"/>
</dbReference>
<keyword evidence="9" id="KW-0436">Ligase</keyword>
<dbReference type="Gene3D" id="3.20.20.10">
    <property type="entry name" value="Alanine racemase"/>
    <property type="match status" value="1"/>
</dbReference>
<comment type="pathway">
    <text evidence="5">Amino-acid biosynthesis; D-alanine biosynthesis; D-alanine from L-alanine: step 1/1.</text>
</comment>
<dbReference type="eggNOG" id="COG0787">
    <property type="taxonomic scope" value="Bacteria"/>
</dbReference>
<dbReference type="SUPFAM" id="SSF63418">
    <property type="entry name" value="MurE/MurF N-terminal domain"/>
    <property type="match status" value="1"/>
</dbReference>
<dbReference type="Proteomes" id="UP000030103">
    <property type="component" value="Unassembled WGS sequence"/>
</dbReference>
<evidence type="ECO:0000313" key="10">
    <source>
        <dbReference type="Proteomes" id="UP000030103"/>
    </source>
</evidence>
<dbReference type="PANTHER" id="PTHR30511">
    <property type="entry name" value="ALANINE RACEMASE"/>
    <property type="match status" value="1"/>
</dbReference>
<dbReference type="HAMAP" id="MF_01201">
    <property type="entry name" value="Ala_racemase"/>
    <property type="match status" value="1"/>
</dbReference>
<dbReference type="UniPathway" id="UPA00042">
    <property type="reaction ID" value="UER00497"/>
</dbReference>
<evidence type="ECO:0000259" key="8">
    <source>
        <dbReference type="SMART" id="SM01005"/>
    </source>
</evidence>
<keyword evidence="3 5" id="KW-0663">Pyridoxal phosphate</keyword>
<comment type="catalytic activity">
    <reaction evidence="1 5">
        <text>L-alanine = D-alanine</text>
        <dbReference type="Rhea" id="RHEA:20249"/>
        <dbReference type="ChEBI" id="CHEBI:57416"/>
        <dbReference type="ChEBI" id="CHEBI:57972"/>
        <dbReference type="EC" id="5.1.1.1"/>
    </reaction>
</comment>
<feature type="modified residue" description="N6-(pyridoxal phosphate)lysine" evidence="5 6">
    <location>
        <position position="496"/>
    </location>
</feature>
<dbReference type="InterPro" id="IPR036615">
    <property type="entry name" value="Mur_ligase_C_dom_sf"/>
</dbReference>
<dbReference type="Gene3D" id="2.40.37.10">
    <property type="entry name" value="Lyase, Ornithine Decarboxylase, Chain A, domain 1"/>
    <property type="match status" value="1"/>
</dbReference>
<dbReference type="GO" id="GO:0030632">
    <property type="term" value="P:D-alanine biosynthetic process"/>
    <property type="evidence" value="ECO:0007669"/>
    <property type="project" value="UniProtKB-UniRule"/>
</dbReference>
<name>A0A0A2EET6_9PORP</name>
<dbReference type="InterPro" id="IPR029066">
    <property type="entry name" value="PLP-binding_barrel"/>
</dbReference>
<evidence type="ECO:0000256" key="3">
    <source>
        <dbReference type="ARBA" id="ARBA00022898"/>
    </source>
</evidence>
<comment type="caution">
    <text evidence="9">The sequence shown here is derived from an EMBL/GenBank/DDBJ whole genome shotgun (WGS) entry which is preliminary data.</text>
</comment>
<evidence type="ECO:0000256" key="2">
    <source>
        <dbReference type="ARBA" id="ARBA00001933"/>
    </source>
</evidence>
<evidence type="ECO:0000256" key="6">
    <source>
        <dbReference type="PIRSR" id="PIRSR600821-50"/>
    </source>
</evidence>
<dbReference type="SUPFAM" id="SSF50621">
    <property type="entry name" value="Alanine racemase C-terminal domain-like"/>
    <property type="match status" value="1"/>
</dbReference>
<sequence length="827" mass="92613">MLTMSKAVAVLQPTENRIIRDEPIANLLTDSRSIINSEQTLFIALVTPSGNGHIYIRELYQRGIRNFLISEAIVTFQDDCPEANFISVRNTLVAMQELAAYKRAQFHYSVIGITGSNGKTVVKEFLYQLLHHDFNIVRSPKSYNSQLGVPLSVWNMSDKHDLGIFEAGISKPGEMSSLREVINPDIVVITGIGSAHQENFSSFEEKLQEKLLLARYAKQIVYDADNMVINAEIERSFLHTGLFGWSRKNEEAPLFIKGVHTEGEHTEITFKLYKGPDQTVAIPFTDKASIEDVIHCIAVTAILKPSFFPKKAIYFSELKPIEMRLELKNGYQNNSIINDSYSNDLMSLEVALDFQQRKCKASGARPVVILTDIYESGLEPDILYRKVATLMRRFDIQYFIGVGYELMSRQDLFSDVSASFFPSTSALLSAEILGQIADSCILIKGARRFSLETVSDRLVRQLNQTALEIDLTALKQNVAHYRAMIPSDCKMVCMIKAEGYGLGAFEMARTLEEANVDYLAVAVTDEGKYLRQMGIRCPILIMNPEINSWDTLIEYDLQPEIYSLKLLNSFCEALSGHQQVEPYPVHIKCDTGMHRLGFMEKELPRLCEILVRSSRIKVHSIFSHLAGADDPALDAFTQKQIDTFIRMSGAISHSLPYKPLLHILNTAGIQRFSQYHFDMVRLGIGLYGIDPVTNGTIHAVAKLTSTVLQIKELPAGEHIGYSCRGVMKRAGRIAIIPIGYADGFSRKMGNGALEVYINGVACPTIGNICMDTCMIDITDVPELTEGTRITLFGSPEVPLQTVAKIMDTIPYEVLTGLSPRIQRIYFQ</sequence>
<feature type="binding site" evidence="5 7">
    <location>
        <position position="770"/>
    </location>
    <ligand>
        <name>substrate</name>
    </ligand>
</feature>
<dbReference type="GO" id="GO:0005829">
    <property type="term" value="C:cytosol"/>
    <property type="evidence" value="ECO:0007669"/>
    <property type="project" value="TreeGrafter"/>
</dbReference>
<dbReference type="FunFam" id="3.20.20.10:FF:000002">
    <property type="entry name" value="Alanine racemase"/>
    <property type="match status" value="1"/>
</dbReference>
<dbReference type="CDD" id="cd00430">
    <property type="entry name" value="PLPDE_III_AR"/>
    <property type="match status" value="1"/>
</dbReference>
<dbReference type="EC" id="5.1.1.1" evidence="5"/>
<dbReference type="GO" id="GO:0005524">
    <property type="term" value="F:ATP binding"/>
    <property type="evidence" value="ECO:0007669"/>
    <property type="project" value="InterPro"/>
</dbReference>
<keyword evidence="4 5" id="KW-0413">Isomerase</keyword>
<dbReference type="Pfam" id="PF01168">
    <property type="entry name" value="Ala_racemase_N"/>
    <property type="match status" value="1"/>
</dbReference>
<dbReference type="NCBIfam" id="NF008897">
    <property type="entry name" value="PRK11930.1"/>
    <property type="match status" value="1"/>
</dbReference>
<dbReference type="InterPro" id="IPR009006">
    <property type="entry name" value="Ala_racemase/Decarboxylase_C"/>
</dbReference>
<dbReference type="GO" id="GO:0008784">
    <property type="term" value="F:alanine racemase activity"/>
    <property type="evidence" value="ECO:0007669"/>
    <property type="project" value="UniProtKB-UniRule"/>
</dbReference>
<dbReference type="SUPFAM" id="SSF53623">
    <property type="entry name" value="MurD-like peptide ligases, catalytic domain"/>
    <property type="match status" value="1"/>
</dbReference>
<dbReference type="EMBL" id="JRFA01000009">
    <property type="protein sequence ID" value="KGN74944.1"/>
    <property type="molecule type" value="Genomic_DNA"/>
</dbReference>
<dbReference type="NCBIfam" id="TIGR00492">
    <property type="entry name" value="alr"/>
    <property type="match status" value="1"/>
</dbReference>
<dbReference type="PANTHER" id="PTHR30511:SF0">
    <property type="entry name" value="ALANINE RACEMASE, CATABOLIC-RELATED"/>
    <property type="match status" value="1"/>
</dbReference>
<dbReference type="GO" id="GO:0030170">
    <property type="term" value="F:pyridoxal phosphate binding"/>
    <property type="evidence" value="ECO:0007669"/>
    <property type="project" value="UniProtKB-UniRule"/>
</dbReference>
<dbReference type="InterPro" id="IPR013221">
    <property type="entry name" value="Mur_ligase_cen"/>
</dbReference>
<keyword evidence="10" id="KW-1185">Reference proteome</keyword>
<evidence type="ECO:0000256" key="5">
    <source>
        <dbReference type="HAMAP-Rule" id="MF_01201"/>
    </source>
</evidence>
<gene>
    <name evidence="9" type="ORF">HQ47_03255</name>
</gene>
<dbReference type="SMART" id="SM01005">
    <property type="entry name" value="Ala_racemase_C"/>
    <property type="match status" value="1"/>
</dbReference>
<evidence type="ECO:0000256" key="4">
    <source>
        <dbReference type="ARBA" id="ARBA00023235"/>
    </source>
</evidence>
<dbReference type="Pfam" id="PF00842">
    <property type="entry name" value="Ala_racemase_C"/>
    <property type="match status" value="1"/>
</dbReference>
<comment type="similarity">
    <text evidence="5">Belongs to the alanine racemase family.</text>
</comment>
<dbReference type="InterPro" id="IPR036565">
    <property type="entry name" value="Mur-like_cat_sf"/>
</dbReference>
<feature type="active site" description="Proton acceptor; specific for L-alanine" evidence="5">
    <location>
        <position position="721"/>
    </location>
</feature>
<dbReference type="Gene3D" id="3.40.1390.10">
    <property type="entry name" value="MurE/MurF, N-terminal domain"/>
    <property type="match status" value="1"/>
</dbReference>
<dbReference type="PRINTS" id="PR00992">
    <property type="entry name" value="ALARACEMASE"/>
</dbReference>
<feature type="binding site" evidence="5 7">
    <location>
        <position position="595"/>
    </location>
    <ligand>
        <name>substrate</name>
    </ligand>
</feature>
<evidence type="ECO:0000256" key="7">
    <source>
        <dbReference type="PIRSR" id="PIRSR600821-52"/>
    </source>
</evidence>
<dbReference type="AlphaFoldDB" id="A0A0A2EET6"/>
<dbReference type="SUPFAM" id="SSF53244">
    <property type="entry name" value="MurD-like peptide ligases, peptide-binding domain"/>
    <property type="match status" value="1"/>
</dbReference>
<comment type="function">
    <text evidence="5">Catalyzes the interconversion of L-alanine and D-alanine. May also act on other amino acids.</text>
</comment>
<feature type="domain" description="Alanine racemase C-terminal" evidence="8">
    <location>
        <begin position="700"/>
        <end position="826"/>
    </location>
</feature>
<comment type="cofactor">
    <cofactor evidence="2 5 6">
        <name>pyridoxal 5'-phosphate</name>
        <dbReference type="ChEBI" id="CHEBI:597326"/>
    </cofactor>
</comment>
<dbReference type="GO" id="GO:0016881">
    <property type="term" value="F:acid-amino acid ligase activity"/>
    <property type="evidence" value="ECO:0007669"/>
    <property type="project" value="InterPro"/>
</dbReference>
<dbReference type="Gene3D" id="3.40.1190.10">
    <property type="entry name" value="Mur-like, catalytic domain"/>
    <property type="match status" value="1"/>
</dbReference>
<proteinExistence type="inferred from homology"/>
<accession>A0A0A2EET6</accession>
<evidence type="ECO:0000256" key="1">
    <source>
        <dbReference type="ARBA" id="ARBA00000316"/>
    </source>
</evidence>